<dbReference type="GO" id="GO:0005737">
    <property type="term" value="C:cytoplasm"/>
    <property type="evidence" value="ECO:0007669"/>
    <property type="project" value="UniProtKB-SubCell"/>
</dbReference>
<dbReference type="InterPro" id="IPR020598">
    <property type="entry name" value="rRNA_Ade_methylase_Trfase_N"/>
</dbReference>
<dbReference type="EMBL" id="ACNN01000026">
    <property type="protein sequence ID" value="EEN82400.1"/>
    <property type="molecule type" value="Genomic_DNA"/>
</dbReference>
<feature type="domain" description="Ribosomal RNA adenine methylase transferase N-terminal" evidence="7">
    <location>
        <begin position="39"/>
        <end position="178"/>
    </location>
</feature>
<dbReference type="GO" id="GO:0008033">
    <property type="term" value="P:tRNA processing"/>
    <property type="evidence" value="ECO:0007669"/>
    <property type="project" value="UniProtKB-UniRule"/>
</dbReference>
<keyword evidence="3 6" id="KW-0808">Transferase</keyword>
<dbReference type="Proteomes" id="UP000004295">
    <property type="component" value="Unassembled WGS sequence"/>
</dbReference>
<dbReference type="eggNOG" id="COG4123">
    <property type="taxonomic scope" value="Bacteria"/>
</dbReference>
<dbReference type="PRINTS" id="PR00507">
    <property type="entry name" value="N12N6MTFRASE"/>
</dbReference>
<dbReference type="PROSITE" id="PS00092">
    <property type="entry name" value="N6_MTASE"/>
    <property type="match status" value="1"/>
</dbReference>
<dbReference type="InterPro" id="IPR007848">
    <property type="entry name" value="Small_mtfrase_dom"/>
</dbReference>
<comment type="function">
    <text evidence="6">Specifically methylates the adenine in position 37 of tRNA(1)(Val) (anticodon cmo5UAC).</text>
</comment>
<evidence type="ECO:0000256" key="5">
    <source>
        <dbReference type="ARBA" id="ARBA00022694"/>
    </source>
</evidence>
<evidence type="ECO:0000256" key="6">
    <source>
        <dbReference type="HAMAP-Rule" id="MF_01872"/>
    </source>
</evidence>
<dbReference type="InterPro" id="IPR050210">
    <property type="entry name" value="tRNA_Adenine-N(6)_MTase"/>
</dbReference>
<dbReference type="GO" id="GO:0003676">
    <property type="term" value="F:nucleic acid binding"/>
    <property type="evidence" value="ECO:0007669"/>
    <property type="project" value="InterPro"/>
</dbReference>
<dbReference type="GeneID" id="93365961"/>
<organism evidence="8 9">
    <name type="scientific">Porphyromonas endodontalis (strain ATCC 35406 / DSM 24491 / JCM 8526 / CCUG 16442 / BCRC 14492 / NCTC 13058 / HG 370)</name>
    <name type="common">Bacteroides endodontalis</name>
    <dbReference type="NCBI Taxonomy" id="553175"/>
    <lineage>
        <taxon>Bacteria</taxon>
        <taxon>Pseudomonadati</taxon>
        <taxon>Bacteroidota</taxon>
        <taxon>Bacteroidia</taxon>
        <taxon>Bacteroidales</taxon>
        <taxon>Porphyromonadaceae</taxon>
        <taxon>Porphyromonas</taxon>
    </lineage>
</organism>
<name>C3JBW4_POREA</name>
<keyword evidence="2 6" id="KW-0489">Methyltransferase</keyword>
<dbReference type="PANTHER" id="PTHR47739:SF1">
    <property type="entry name" value="TRNA1(VAL) (ADENINE(37)-N6)-METHYLTRANSFERASE"/>
    <property type="match status" value="1"/>
</dbReference>
<evidence type="ECO:0000313" key="9">
    <source>
        <dbReference type="Proteomes" id="UP000004295"/>
    </source>
</evidence>
<dbReference type="GO" id="GO:0016430">
    <property type="term" value="F:tRNA (adenine-N6)-methyltransferase activity"/>
    <property type="evidence" value="ECO:0007669"/>
    <property type="project" value="UniProtKB-UniRule"/>
</dbReference>
<evidence type="ECO:0000256" key="4">
    <source>
        <dbReference type="ARBA" id="ARBA00022691"/>
    </source>
</evidence>
<keyword evidence="1 6" id="KW-0963">Cytoplasm</keyword>
<dbReference type="RefSeq" id="WP_004334203.1">
    <property type="nucleotide sequence ID" value="NZ_ACNN01000026.1"/>
</dbReference>
<proteinExistence type="inferred from homology"/>
<dbReference type="InterPro" id="IPR002052">
    <property type="entry name" value="DNA_methylase_N6_adenine_CS"/>
</dbReference>
<comment type="catalytic activity">
    <reaction evidence="6">
        <text>adenosine(37) in tRNA1(Val) + S-adenosyl-L-methionine = N(6)-methyladenosine(37) in tRNA1(Val) + S-adenosyl-L-homocysteine + H(+)</text>
        <dbReference type="Rhea" id="RHEA:43160"/>
        <dbReference type="Rhea" id="RHEA-COMP:10369"/>
        <dbReference type="Rhea" id="RHEA-COMP:10370"/>
        <dbReference type="ChEBI" id="CHEBI:15378"/>
        <dbReference type="ChEBI" id="CHEBI:57856"/>
        <dbReference type="ChEBI" id="CHEBI:59789"/>
        <dbReference type="ChEBI" id="CHEBI:74411"/>
        <dbReference type="ChEBI" id="CHEBI:74449"/>
        <dbReference type="EC" id="2.1.1.223"/>
    </reaction>
</comment>
<dbReference type="AlphaFoldDB" id="C3JBW4"/>
<comment type="caution">
    <text evidence="8">The sequence shown here is derived from an EMBL/GenBank/DDBJ whole genome shotgun (WGS) entry which is preliminary data.</text>
</comment>
<dbReference type="STRING" id="553175.POREN0001_1850"/>
<gene>
    <name evidence="8" type="ORF">POREN0001_1850</name>
</gene>
<evidence type="ECO:0000259" key="7">
    <source>
        <dbReference type="SMART" id="SM00650"/>
    </source>
</evidence>
<evidence type="ECO:0000256" key="2">
    <source>
        <dbReference type="ARBA" id="ARBA00022603"/>
    </source>
</evidence>
<accession>C3JBW4</accession>
<evidence type="ECO:0000313" key="8">
    <source>
        <dbReference type="EMBL" id="EEN82400.1"/>
    </source>
</evidence>
<dbReference type="InterPro" id="IPR029063">
    <property type="entry name" value="SAM-dependent_MTases_sf"/>
</dbReference>
<dbReference type="HAMAP" id="MF_01872">
    <property type="entry name" value="tRNA_methyltr_YfiC"/>
    <property type="match status" value="1"/>
</dbReference>
<evidence type="ECO:0000256" key="3">
    <source>
        <dbReference type="ARBA" id="ARBA00022679"/>
    </source>
</evidence>
<dbReference type="GO" id="GO:0000179">
    <property type="term" value="F:rRNA (adenine-N6,N6-)-dimethyltransferase activity"/>
    <property type="evidence" value="ECO:0007669"/>
    <property type="project" value="InterPro"/>
</dbReference>
<comment type="similarity">
    <text evidence="6">Belongs to the methyltransferase superfamily. tRNA (adenine-N(6)-)-methyltransferase family.</text>
</comment>
<dbReference type="InterPro" id="IPR022882">
    <property type="entry name" value="tRNA_adenine-N6_MeTrfase"/>
</dbReference>
<keyword evidence="4 6" id="KW-0949">S-adenosyl-L-methionine</keyword>
<dbReference type="CDD" id="cd02440">
    <property type="entry name" value="AdoMet_MTases"/>
    <property type="match status" value="1"/>
</dbReference>
<dbReference type="SMART" id="SM00650">
    <property type="entry name" value="rADc"/>
    <property type="match status" value="1"/>
</dbReference>
<dbReference type="PANTHER" id="PTHR47739">
    <property type="entry name" value="TRNA1(VAL) (ADENINE(37)-N6)-METHYLTRANSFERASE"/>
    <property type="match status" value="1"/>
</dbReference>
<evidence type="ECO:0000256" key="1">
    <source>
        <dbReference type="ARBA" id="ARBA00022490"/>
    </source>
</evidence>
<dbReference type="Pfam" id="PF05175">
    <property type="entry name" value="MTS"/>
    <property type="match status" value="1"/>
</dbReference>
<sequence>MDIDPEHPSFMPSGDLFHFKQFSLDQAGCGMRIGTDGVLLGAWASIDTREETPLRILDVGCGTGLIALMLAQRYPRAEVTALEIEPTAVERATYNAAQSPFSSRVRVVQADFSTWQAPQALYDLIVSNPPYYKNTLQARSEVRHTARAIGFLSPKEVLRRASALLSPQGVVALVTPYDQLEELRMFAFTQGLIPIRLAAVHTTPGKPPKRLLSEWTRRDGQLLQPASLQTLVIHGDTIASYSPEYLDLVHPFYTFL</sequence>
<comment type="subcellular location">
    <subcellularLocation>
        <location evidence="6">Cytoplasm</location>
    </subcellularLocation>
</comment>
<dbReference type="Gene3D" id="3.40.50.150">
    <property type="entry name" value="Vaccinia Virus protein VP39"/>
    <property type="match status" value="1"/>
</dbReference>
<keyword evidence="9" id="KW-1185">Reference proteome</keyword>
<keyword evidence="5 6" id="KW-0819">tRNA processing</keyword>
<protein>
    <recommendedName>
        <fullName evidence="6">tRNA1(Val) (adenine(37)-N6)-methyltransferase</fullName>
        <ecNumber evidence="6">2.1.1.223</ecNumber>
    </recommendedName>
    <alternativeName>
        <fullName evidence="6">tRNA m6A37 methyltransferase</fullName>
    </alternativeName>
</protein>
<dbReference type="SUPFAM" id="SSF53335">
    <property type="entry name" value="S-adenosyl-L-methionine-dependent methyltransferases"/>
    <property type="match status" value="1"/>
</dbReference>
<reference evidence="8 9" key="1">
    <citation type="submission" date="2009-04" db="EMBL/GenBank/DDBJ databases">
        <authorList>
            <person name="Sebastian Y."/>
            <person name="Madupu R."/>
            <person name="Durkin A.S."/>
            <person name="Torralba M."/>
            <person name="Methe B."/>
            <person name="Sutton G.G."/>
            <person name="Strausberg R.L."/>
            <person name="Nelson K.E."/>
        </authorList>
    </citation>
    <scope>NUCLEOTIDE SEQUENCE [LARGE SCALE GENOMIC DNA]</scope>
    <source>
        <strain evidence="9">ATCC 35406 / BCRC 14492 / JCM 8526 / NCTC 13058 / HG 370</strain>
    </source>
</reference>
<dbReference type="EC" id="2.1.1.223" evidence="6"/>